<dbReference type="NCBIfam" id="TIGR01428">
    <property type="entry name" value="HAD_type_II"/>
    <property type="match status" value="1"/>
</dbReference>
<dbReference type="Gene3D" id="3.40.50.1000">
    <property type="entry name" value="HAD superfamily/HAD-like"/>
    <property type="match status" value="1"/>
</dbReference>
<dbReference type="NCBIfam" id="TIGR01409">
    <property type="entry name" value="TAT_signal_seq"/>
    <property type="match status" value="1"/>
</dbReference>
<reference evidence="4" key="1">
    <citation type="journal article" date="2019" name="Int. J. Syst. Evol. Microbiol.">
        <title>The Global Catalogue of Microorganisms (GCM) 10K type strain sequencing project: providing services to taxonomists for standard genome sequencing and annotation.</title>
        <authorList>
            <consortium name="The Broad Institute Genomics Platform"/>
            <consortium name="The Broad Institute Genome Sequencing Center for Infectious Disease"/>
            <person name="Wu L."/>
            <person name="Ma J."/>
        </authorList>
    </citation>
    <scope>NUCLEOTIDE SEQUENCE [LARGE SCALE GENOMIC DNA]</scope>
    <source>
        <strain evidence="4">JCM 17633</strain>
    </source>
</reference>
<gene>
    <name evidence="3" type="ORF">GCM10022292_14120</name>
</gene>
<evidence type="ECO:0000256" key="1">
    <source>
        <dbReference type="ARBA" id="ARBA00008106"/>
    </source>
</evidence>
<proteinExistence type="inferred from homology"/>
<protein>
    <submittedName>
        <fullName evidence="3">Haloacid dehalogenase type II</fullName>
    </submittedName>
</protein>
<dbReference type="PANTHER" id="PTHR43316">
    <property type="entry name" value="HYDROLASE, HALOACID DELAHOGENASE-RELATED"/>
    <property type="match status" value="1"/>
</dbReference>
<sequence length="279" mass="30924">MFIKEEEKKKKNMATNNRRNFIKKSAILGLAGATIPQFGFSANTEDQNVTPKNLTRPKVLFFDVNETLLDLTAMKESVGKVLGNRSDLLPLWFTTMLQYSLVETVGRQYNDFGIVGAAALQMVAANHGITISEGDAREAILGPIRSLPAHPEVKQALDELKRAGYKLVSFTNSSNKGVETQFKNSGLLDYFEERLSIEDMGKFKPHSDAYDWAARKMKIKPSECLLVAAHGWDIAGAIWAGWRGAFVSRPGAQLYPLAPTPEINEPNLKLIAEQLIALK</sequence>
<keyword evidence="2" id="KW-0378">Hydrolase</keyword>
<accession>A0ABP8CS06</accession>
<dbReference type="RefSeq" id="WP_344713577.1">
    <property type="nucleotide sequence ID" value="NZ_BAABCB010000015.1"/>
</dbReference>
<dbReference type="InterPro" id="IPR006439">
    <property type="entry name" value="HAD-SF_hydro_IA"/>
</dbReference>
<dbReference type="InterPro" id="IPR023214">
    <property type="entry name" value="HAD_sf"/>
</dbReference>
<dbReference type="InterPro" id="IPR023198">
    <property type="entry name" value="PGP-like_dom2"/>
</dbReference>
<keyword evidence="4" id="KW-1185">Reference proteome</keyword>
<evidence type="ECO:0000256" key="2">
    <source>
        <dbReference type="ARBA" id="ARBA00022801"/>
    </source>
</evidence>
<dbReference type="Pfam" id="PF00702">
    <property type="entry name" value="Hydrolase"/>
    <property type="match status" value="1"/>
</dbReference>
<evidence type="ECO:0000313" key="4">
    <source>
        <dbReference type="Proteomes" id="UP001501682"/>
    </source>
</evidence>
<evidence type="ECO:0000313" key="3">
    <source>
        <dbReference type="EMBL" id="GAA4242710.1"/>
    </source>
</evidence>
<dbReference type="Proteomes" id="UP001501682">
    <property type="component" value="Unassembled WGS sequence"/>
</dbReference>
<dbReference type="CDD" id="cd02588">
    <property type="entry name" value="HAD_L2-DEX"/>
    <property type="match status" value="1"/>
</dbReference>
<dbReference type="PRINTS" id="PR00413">
    <property type="entry name" value="HADHALOGNASE"/>
</dbReference>
<dbReference type="PANTHER" id="PTHR43316:SF3">
    <property type="entry name" value="HALOACID DEHALOGENASE, TYPE II (AFU_ORTHOLOGUE AFUA_2G07750)-RELATED"/>
    <property type="match status" value="1"/>
</dbReference>
<dbReference type="NCBIfam" id="TIGR01493">
    <property type="entry name" value="HAD-SF-IA-v2"/>
    <property type="match status" value="1"/>
</dbReference>
<dbReference type="SFLD" id="SFLDG01129">
    <property type="entry name" value="C1.5:_HAD__Beta-PGM__Phosphata"/>
    <property type="match status" value="1"/>
</dbReference>
<name>A0ABP8CS06_9FLAO</name>
<dbReference type="InterPro" id="IPR019546">
    <property type="entry name" value="TAT_signal_bac_arc"/>
</dbReference>
<dbReference type="InterPro" id="IPR006328">
    <property type="entry name" value="2-HAD"/>
</dbReference>
<comment type="caution">
    <text evidence="3">The sequence shown here is derived from an EMBL/GenBank/DDBJ whole genome shotgun (WGS) entry which is preliminary data.</text>
</comment>
<dbReference type="InterPro" id="IPR051540">
    <property type="entry name" value="S-2-haloacid_dehalogenase"/>
</dbReference>
<organism evidence="3 4">
    <name type="scientific">Winogradskyella damuponensis</name>
    <dbReference type="NCBI Taxonomy" id="943939"/>
    <lineage>
        <taxon>Bacteria</taxon>
        <taxon>Pseudomonadati</taxon>
        <taxon>Bacteroidota</taxon>
        <taxon>Flavobacteriia</taxon>
        <taxon>Flavobacteriales</taxon>
        <taxon>Flavobacteriaceae</taxon>
        <taxon>Winogradskyella</taxon>
    </lineage>
</organism>
<dbReference type="SFLD" id="SFLDS00003">
    <property type="entry name" value="Haloacid_Dehalogenase"/>
    <property type="match status" value="1"/>
</dbReference>
<dbReference type="Gene3D" id="1.10.150.240">
    <property type="entry name" value="Putative phosphatase, domain 2"/>
    <property type="match status" value="1"/>
</dbReference>
<dbReference type="SUPFAM" id="SSF56784">
    <property type="entry name" value="HAD-like"/>
    <property type="match status" value="1"/>
</dbReference>
<dbReference type="InterPro" id="IPR036412">
    <property type="entry name" value="HAD-like_sf"/>
</dbReference>
<dbReference type="EMBL" id="BAABCB010000015">
    <property type="protein sequence ID" value="GAA4242710.1"/>
    <property type="molecule type" value="Genomic_DNA"/>
</dbReference>
<comment type="similarity">
    <text evidence="1">Belongs to the HAD-like hydrolase superfamily. S-2-haloalkanoic acid dehalogenase family.</text>
</comment>